<evidence type="ECO:0000256" key="12">
    <source>
        <dbReference type="SAM" id="SignalP"/>
    </source>
</evidence>
<dbReference type="GO" id="GO:0005576">
    <property type="term" value="C:extracellular region"/>
    <property type="evidence" value="ECO:0007669"/>
    <property type="project" value="UniProtKB-SubCell"/>
</dbReference>
<evidence type="ECO:0000256" key="8">
    <source>
        <dbReference type="ARBA" id="ARBA00023145"/>
    </source>
</evidence>
<dbReference type="PROSITE" id="PS51829">
    <property type="entry name" value="P_HOMO_B"/>
    <property type="match status" value="1"/>
</dbReference>
<evidence type="ECO:0000256" key="5">
    <source>
        <dbReference type="ARBA" id="ARBA00022729"/>
    </source>
</evidence>
<evidence type="ECO:0000259" key="13">
    <source>
        <dbReference type="PROSITE" id="PS51829"/>
    </source>
</evidence>
<evidence type="ECO:0000256" key="11">
    <source>
        <dbReference type="SAM" id="MobiDB-lite"/>
    </source>
</evidence>
<dbReference type="FunFam" id="3.40.50.200:FF:000022">
    <property type="entry name" value="Extracellular protease"/>
    <property type="match status" value="1"/>
</dbReference>
<sequence length="610" mass="64764">MPFCKTGRPLVLMLPLVLVLAGCLSDSVPNDYTAQDQHDNLIDTSDNDFSGERLIIHYRKSDSDAQVQGRALVDQRIARLNTQTGYQFTAVRSAAEGGLVVRLAGVDDEDGLSRAISELQARDDIEHVEIDHRMQPLMTPNDPQYQQQWHLYEPAGGINAPAAWSITTGSNDVVVAVLDTGIRPHADLVDNLLPGYDFVSDVWMANDGDGRDSDASDPGDWVRAGACGNNRPARDTTNSWHGTHVAGTIAAAGNNGVGVTGVAWQAKIVPVRVLGRCGGYTSDIADGIRWAAGLPVAGVPNNPNPAQVINMSLGGTAQCGLAYQRAINDAVNAGATIVVAAGNENQNVANATPANCPNVISVASTNRQGARAFYSNYGDGIHIAAPGGEMSQSQVGGVLSTHNSGRTSIGSDSYAFQQGTSMAAPHVAGIAALMYAVQPNLTHDQVKDALQQTARTFPAVSGSNRCTTSLCGPGIADAHGALEIIGGSEPGPDPEPENRFESNERVDIPDNDRTGVVSELMINRSGNSGVFTVEVDIRHTYRGDLRVALVLPNGARAQLATPSNDSGRDFIRTFRFNGGQHPANGVWRLEVSDEARRDIGYIRAWSITFD</sequence>
<dbReference type="InterPro" id="IPR050131">
    <property type="entry name" value="Peptidase_S8_subtilisin-like"/>
</dbReference>
<protein>
    <submittedName>
        <fullName evidence="14">S8 family serine peptidase</fullName>
    </submittedName>
</protein>
<feature type="chain" id="PRO_5044256832" evidence="12">
    <location>
        <begin position="22"/>
        <end position="610"/>
    </location>
</feature>
<dbReference type="GO" id="GO:0004252">
    <property type="term" value="F:serine-type endopeptidase activity"/>
    <property type="evidence" value="ECO:0007669"/>
    <property type="project" value="UniProtKB-UniRule"/>
</dbReference>
<dbReference type="SUPFAM" id="SSF52743">
    <property type="entry name" value="Subtilisin-like"/>
    <property type="match status" value="1"/>
</dbReference>
<dbReference type="InterPro" id="IPR022398">
    <property type="entry name" value="Peptidase_S8_His-AS"/>
</dbReference>
<evidence type="ECO:0000256" key="2">
    <source>
        <dbReference type="ARBA" id="ARBA00011073"/>
    </source>
</evidence>
<evidence type="ECO:0000256" key="4">
    <source>
        <dbReference type="ARBA" id="ARBA00022670"/>
    </source>
</evidence>
<dbReference type="EMBL" id="CP101717">
    <property type="protein sequence ID" value="WLD58621.1"/>
    <property type="molecule type" value="Genomic_DNA"/>
</dbReference>
<dbReference type="RefSeq" id="WP_304995907.1">
    <property type="nucleotide sequence ID" value="NZ_CP101717.1"/>
</dbReference>
<gene>
    <name evidence="14" type="ORF">NFC81_02215</name>
</gene>
<dbReference type="Gene3D" id="3.40.50.200">
    <property type="entry name" value="Peptidase S8/S53 domain"/>
    <property type="match status" value="1"/>
</dbReference>
<dbReference type="PROSITE" id="PS00137">
    <property type="entry name" value="SUBTILASE_HIS"/>
    <property type="match status" value="1"/>
</dbReference>
<dbReference type="InterPro" id="IPR023827">
    <property type="entry name" value="Peptidase_S8_Asp-AS"/>
</dbReference>
<proteinExistence type="inferred from homology"/>
<dbReference type="PROSITE" id="PS00136">
    <property type="entry name" value="SUBTILASE_ASP"/>
    <property type="match status" value="1"/>
</dbReference>
<dbReference type="InterPro" id="IPR023828">
    <property type="entry name" value="Peptidase_S8_Ser-AS"/>
</dbReference>
<feature type="region of interest" description="Disordered" evidence="11">
    <location>
        <begin position="488"/>
        <end position="511"/>
    </location>
</feature>
<dbReference type="PRINTS" id="PR00723">
    <property type="entry name" value="SUBTILISIN"/>
</dbReference>
<evidence type="ECO:0000256" key="7">
    <source>
        <dbReference type="ARBA" id="ARBA00022825"/>
    </source>
</evidence>
<feature type="signal peptide" evidence="12">
    <location>
        <begin position="1"/>
        <end position="21"/>
    </location>
</feature>
<feature type="active site" description="Charge relay system" evidence="9">
    <location>
        <position position="241"/>
    </location>
</feature>
<dbReference type="InterPro" id="IPR034176">
    <property type="entry name" value="Peptidases_S8_13"/>
</dbReference>
<dbReference type="InterPro" id="IPR002884">
    <property type="entry name" value="P_dom"/>
</dbReference>
<dbReference type="Pfam" id="PF00082">
    <property type="entry name" value="Peptidase_S8"/>
    <property type="match status" value="1"/>
</dbReference>
<dbReference type="InterPro" id="IPR015500">
    <property type="entry name" value="Peptidase_S8_subtilisin-rel"/>
</dbReference>
<feature type="domain" description="P/Homo B" evidence="13">
    <location>
        <begin position="488"/>
        <end position="610"/>
    </location>
</feature>
<feature type="active site" description="Charge relay system" evidence="9">
    <location>
        <position position="179"/>
    </location>
</feature>
<evidence type="ECO:0000256" key="9">
    <source>
        <dbReference type="PROSITE-ProRule" id="PRU01240"/>
    </source>
</evidence>
<dbReference type="InterPro" id="IPR000209">
    <property type="entry name" value="Peptidase_S8/S53_dom"/>
</dbReference>
<dbReference type="SUPFAM" id="SSF49785">
    <property type="entry name" value="Galactose-binding domain-like"/>
    <property type="match status" value="1"/>
</dbReference>
<feature type="active site" description="Charge relay system" evidence="9">
    <location>
        <position position="421"/>
    </location>
</feature>
<dbReference type="CDD" id="cd07496">
    <property type="entry name" value="Peptidases_S8_13"/>
    <property type="match status" value="1"/>
</dbReference>
<keyword evidence="5 12" id="KW-0732">Signal</keyword>
<comment type="subcellular location">
    <subcellularLocation>
        <location evidence="1">Secreted</location>
    </subcellularLocation>
</comment>
<feature type="compositionally biased region" description="Basic and acidic residues" evidence="11">
    <location>
        <begin position="496"/>
        <end position="511"/>
    </location>
</feature>
<name>A0AB38YHS9_9GAMM</name>
<dbReference type="Pfam" id="PF01483">
    <property type="entry name" value="P_proprotein"/>
    <property type="match status" value="1"/>
</dbReference>
<organism evidence="14">
    <name type="scientific">Salinispirillum sp. LH 10-3-1</name>
    <dbReference type="NCBI Taxonomy" id="2952525"/>
    <lineage>
        <taxon>Bacteria</taxon>
        <taxon>Pseudomonadati</taxon>
        <taxon>Pseudomonadota</taxon>
        <taxon>Gammaproteobacteria</taxon>
        <taxon>Oceanospirillales</taxon>
        <taxon>Saccharospirillaceae</taxon>
        <taxon>Salinispirillum</taxon>
    </lineage>
</organism>
<evidence type="ECO:0000256" key="10">
    <source>
        <dbReference type="RuleBase" id="RU003355"/>
    </source>
</evidence>
<dbReference type="InterPro" id="IPR008979">
    <property type="entry name" value="Galactose-bd-like_sf"/>
</dbReference>
<evidence type="ECO:0000256" key="1">
    <source>
        <dbReference type="ARBA" id="ARBA00004613"/>
    </source>
</evidence>
<keyword evidence="3" id="KW-0964">Secreted</keyword>
<keyword evidence="7 9" id="KW-0720">Serine protease</keyword>
<dbReference type="PROSITE" id="PS00138">
    <property type="entry name" value="SUBTILASE_SER"/>
    <property type="match status" value="1"/>
</dbReference>
<dbReference type="InterPro" id="IPR036852">
    <property type="entry name" value="Peptidase_S8/S53_dom_sf"/>
</dbReference>
<dbReference type="PANTHER" id="PTHR43806:SF11">
    <property type="entry name" value="CEREVISIN-RELATED"/>
    <property type="match status" value="1"/>
</dbReference>
<dbReference type="AlphaFoldDB" id="A0AB38YHS9"/>
<reference evidence="14" key="1">
    <citation type="submission" date="2022-07" db="EMBL/GenBank/DDBJ databases">
        <title>Complete genome sequence of Salinispirillum sp. LH10-3-1 capable of multiple carbohydrate inversion isolated from a soda lake.</title>
        <authorList>
            <person name="Liu J."/>
            <person name="Zhai Y."/>
            <person name="Zhang H."/>
            <person name="Yang H."/>
            <person name="Qu J."/>
            <person name="Li J."/>
        </authorList>
    </citation>
    <scope>NUCLEOTIDE SEQUENCE</scope>
    <source>
        <strain evidence="14">LH 10-3-1</strain>
    </source>
</reference>
<evidence type="ECO:0000256" key="6">
    <source>
        <dbReference type="ARBA" id="ARBA00022801"/>
    </source>
</evidence>
<dbReference type="PROSITE" id="PS51892">
    <property type="entry name" value="SUBTILASE"/>
    <property type="match status" value="1"/>
</dbReference>
<evidence type="ECO:0000256" key="3">
    <source>
        <dbReference type="ARBA" id="ARBA00022525"/>
    </source>
</evidence>
<dbReference type="GO" id="GO:0006508">
    <property type="term" value="P:proteolysis"/>
    <property type="evidence" value="ECO:0007669"/>
    <property type="project" value="UniProtKB-KW"/>
</dbReference>
<keyword evidence="4 9" id="KW-0645">Protease</keyword>
<keyword evidence="8" id="KW-0865">Zymogen</keyword>
<keyword evidence="6 9" id="KW-0378">Hydrolase</keyword>
<evidence type="ECO:0000313" key="14">
    <source>
        <dbReference type="EMBL" id="WLD58621.1"/>
    </source>
</evidence>
<dbReference type="PANTHER" id="PTHR43806">
    <property type="entry name" value="PEPTIDASE S8"/>
    <property type="match status" value="1"/>
</dbReference>
<comment type="similarity">
    <text evidence="2 9 10">Belongs to the peptidase S8 family.</text>
</comment>
<dbReference type="PROSITE" id="PS51257">
    <property type="entry name" value="PROKAR_LIPOPROTEIN"/>
    <property type="match status" value="1"/>
</dbReference>
<dbReference type="Gene3D" id="2.60.120.260">
    <property type="entry name" value="Galactose-binding domain-like"/>
    <property type="match status" value="1"/>
</dbReference>
<accession>A0AB38YHS9</accession>